<proteinExistence type="predicted"/>
<reference evidence="1" key="1">
    <citation type="submission" date="2022-10" db="EMBL/GenBank/DDBJ databases">
        <title>Genome Sequence of Xylaria curta.</title>
        <authorList>
            <person name="Buettner E."/>
        </authorList>
    </citation>
    <scope>NUCLEOTIDE SEQUENCE</scope>
    <source>
        <strain evidence="1">Babe10</strain>
    </source>
</reference>
<organism evidence="1 2">
    <name type="scientific">Xylaria curta</name>
    <dbReference type="NCBI Taxonomy" id="42375"/>
    <lineage>
        <taxon>Eukaryota</taxon>
        <taxon>Fungi</taxon>
        <taxon>Dikarya</taxon>
        <taxon>Ascomycota</taxon>
        <taxon>Pezizomycotina</taxon>
        <taxon>Sordariomycetes</taxon>
        <taxon>Xylariomycetidae</taxon>
        <taxon>Xylariales</taxon>
        <taxon>Xylariaceae</taxon>
        <taxon>Xylaria</taxon>
    </lineage>
</organism>
<gene>
    <name evidence="1" type="ORF">NUW58_g5194</name>
</gene>
<dbReference type="EMBL" id="JAPDGR010000998">
    <property type="protein sequence ID" value="KAJ2986090.1"/>
    <property type="molecule type" value="Genomic_DNA"/>
</dbReference>
<protein>
    <submittedName>
        <fullName evidence="1">Uncharacterized protein</fullName>
    </submittedName>
</protein>
<dbReference type="Proteomes" id="UP001143856">
    <property type="component" value="Unassembled WGS sequence"/>
</dbReference>
<evidence type="ECO:0000313" key="1">
    <source>
        <dbReference type="EMBL" id="KAJ2986090.1"/>
    </source>
</evidence>
<accession>A0ACC1P5G9</accession>
<sequence length="465" mass="51896">MYADVIVQHYAETQRLRGHLMKNEPAFYRNMEQALDSRRQQQYLLGLKPRWDESVVDFTTDDTISLTKSGRMREMFLKELADHPDFDVSSCGSRVQYGNYEYLNQVEQEIADFHGKETVYITPSGFGANVAVISGITMPGDAIVYDELVHASTHEGIHISLAEHKVGFRHNDPDALREVLTNLKNTQPAFAKGTKSILICVESTYSMDGDVCPLQELLNISKEVFPLGNAQFLVDEAHSLGNIGPNGKGLVGMLGLQNEIAVLVFTASKAMASIGGVIVCNKTIRSMLLNFARSVLFSSAPPFPMVAAIRSGYKLLMTEETQRAQQRVQDRVAQFFTTMASHPIWDEANETGILSIPLMNDWEDREYLTQIVAVRTQPGHERFLFFHLLTNGINAYPMAFPVVAKGQTRVRLVFHAHNTPEQVDKVANAICDFAAEMIEIKHGKSENTIPKATRQLYALQAAARA</sequence>
<name>A0ACC1P5G9_9PEZI</name>
<evidence type="ECO:0000313" key="2">
    <source>
        <dbReference type="Proteomes" id="UP001143856"/>
    </source>
</evidence>
<keyword evidence="2" id="KW-1185">Reference proteome</keyword>
<comment type="caution">
    <text evidence="1">The sequence shown here is derived from an EMBL/GenBank/DDBJ whole genome shotgun (WGS) entry which is preliminary data.</text>
</comment>